<keyword evidence="6 10" id="KW-0328">Glycosyltransferase</keyword>
<dbReference type="Pfam" id="PF02806">
    <property type="entry name" value="Alpha-amylase_C"/>
    <property type="match status" value="1"/>
</dbReference>
<dbReference type="AlphaFoldDB" id="A0A2R6Y5E1"/>
<dbReference type="InterPro" id="IPR013780">
    <property type="entry name" value="Glyco_hydro_b"/>
</dbReference>
<dbReference type="InterPro" id="IPR044143">
    <property type="entry name" value="GlgB_N_E_set_prok"/>
</dbReference>
<comment type="similarity">
    <text evidence="4 10">Belongs to the glycosyl hydrolase 13 family. GlgB subfamily.</text>
</comment>
<dbReference type="Gene3D" id="3.20.20.80">
    <property type="entry name" value="Glycosidases"/>
    <property type="match status" value="1"/>
</dbReference>
<dbReference type="Gene3D" id="2.60.40.1180">
    <property type="entry name" value="Golgi alpha-mannosidase II"/>
    <property type="match status" value="1"/>
</dbReference>
<feature type="domain" description="Glycosyl hydrolase family 13 catalytic" evidence="12">
    <location>
        <begin position="152"/>
        <end position="502"/>
    </location>
</feature>
<dbReference type="SMART" id="SM00642">
    <property type="entry name" value="Aamy"/>
    <property type="match status" value="1"/>
</dbReference>
<dbReference type="InterPro" id="IPR006407">
    <property type="entry name" value="GlgB"/>
</dbReference>
<dbReference type="Pfam" id="PF02922">
    <property type="entry name" value="CBM_48"/>
    <property type="match status" value="1"/>
</dbReference>
<dbReference type="GO" id="GO:0043169">
    <property type="term" value="F:cation binding"/>
    <property type="evidence" value="ECO:0007669"/>
    <property type="project" value="InterPro"/>
</dbReference>
<dbReference type="GO" id="GO:0005978">
    <property type="term" value="P:glycogen biosynthetic process"/>
    <property type="evidence" value="ECO:0007669"/>
    <property type="project" value="UniProtKB-UniRule"/>
</dbReference>
<comment type="pathway">
    <text evidence="3 10">Glycan biosynthesis; glycogen biosynthesis.</text>
</comment>
<dbReference type="CDD" id="cd11322">
    <property type="entry name" value="AmyAc_Glg_BE"/>
    <property type="match status" value="1"/>
</dbReference>
<dbReference type="PANTHER" id="PTHR43651:SF3">
    <property type="entry name" value="1,4-ALPHA-GLUCAN-BRANCHING ENZYME"/>
    <property type="match status" value="1"/>
</dbReference>
<gene>
    <name evidence="10" type="primary">glgB</name>
    <name evidence="13" type="ORF">BSOLF_0407</name>
</gene>
<reference evidence="14" key="1">
    <citation type="journal article" date="2018" name="Sci. Rep.">
        <title>Lignite coal burning seam in the remote Altai Mountains harbors a hydrogen-driven thermophilic microbial community.</title>
        <authorList>
            <person name="Kadnikov V.V."/>
            <person name="Mardanov A.V."/>
            <person name="Ivasenko D.A."/>
            <person name="Antsiferov D.V."/>
            <person name="Beletsky A.V."/>
            <person name="Karnachuk O.V."/>
            <person name="Ravin N.V."/>
        </authorList>
    </citation>
    <scope>NUCLEOTIDE SEQUENCE [LARGE SCALE GENOMIC DNA]</scope>
</reference>
<evidence type="ECO:0000256" key="5">
    <source>
        <dbReference type="ARBA" id="ARBA00022600"/>
    </source>
</evidence>
<dbReference type="Gene3D" id="2.60.40.10">
    <property type="entry name" value="Immunoglobulins"/>
    <property type="match status" value="1"/>
</dbReference>
<dbReference type="NCBIfam" id="NF003811">
    <property type="entry name" value="PRK05402.1"/>
    <property type="match status" value="1"/>
</dbReference>
<feature type="active site" description="Nucleophile" evidence="10 11">
    <location>
        <position position="309"/>
    </location>
</feature>
<dbReference type="Proteomes" id="UP000244338">
    <property type="component" value="Unassembled WGS sequence"/>
</dbReference>
<dbReference type="UniPathway" id="UPA00164"/>
<comment type="caution">
    <text evidence="13">The sequence shown here is derived from an EMBL/GenBank/DDBJ whole genome shotgun (WGS) entry which is preliminary data.</text>
</comment>
<protein>
    <recommendedName>
        <fullName evidence="10">1,4-alpha-glucan branching enzyme GlgB</fullName>
        <ecNumber evidence="10">2.4.1.18</ecNumber>
    </recommendedName>
    <alternativeName>
        <fullName evidence="10">1,4-alpha-D-glucan:1,4-alpha-D-glucan 6-glucosyl-transferase</fullName>
    </alternativeName>
    <alternativeName>
        <fullName evidence="10">Alpha-(1-&gt;4)-glucan branching enzyme</fullName>
    </alternativeName>
    <alternativeName>
        <fullName evidence="10">Glycogen branching enzyme</fullName>
        <shortName evidence="10">BE</shortName>
    </alternativeName>
</protein>
<comment type="function">
    <text evidence="2 10">Catalyzes the formation of the alpha-1,6-glucosidic linkages in glycogen by scission of a 1,4-alpha-linked oligosaccharide from growing alpha-1,4-glucan chains and the subsequent attachment of the oligosaccharide to the alpha-1,6 position.</text>
</comment>
<dbReference type="PIRSF" id="PIRSF000463">
    <property type="entry name" value="GlgB"/>
    <property type="match status" value="1"/>
</dbReference>
<feature type="active site" description="Proton donor" evidence="10 11">
    <location>
        <position position="362"/>
    </location>
</feature>
<keyword evidence="5 10" id="KW-0321">Glycogen metabolism</keyword>
<evidence type="ECO:0000256" key="6">
    <source>
        <dbReference type="ARBA" id="ARBA00022676"/>
    </source>
</evidence>
<evidence type="ECO:0000259" key="12">
    <source>
        <dbReference type="SMART" id="SM00642"/>
    </source>
</evidence>
<dbReference type="InterPro" id="IPR004193">
    <property type="entry name" value="Glyco_hydro_13_N"/>
</dbReference>
<evidence type="ECO:0000256" key="4">
    <source>
        <dbReference type="ARBA" id="ARBA00009000"/>
    </source>
</evidence>
<evidence type="ECO:0000256" key="1">
    <source>
        <dbReference type="ARBA" id="ARBA00000826"/>
    </source>
</evidence>
<evidence type="ECO:0000313" key="14">
    <source>
        <dbReference type="Proteomes" id="UP000244338"/>
    </source>
</evidence>
<evidence type="ECO:0000256" key="2">
    <source>
        <dbReference type="ARBA" id="ARBA00002953"/>
    </source>
</evidence>
<dbReference type="NCBIfam" id="NF008967">
    <property type="entry name" value="PRK12313.1"/>
    <property type="match status" value="1"/>
</dbReference>
<evidence type="ECO:0000256" key="3">
    <source>
        <dbReference type="ARBA" id="ARBA00004964"/>
    </source>
</evidence>
<dbReference type="GO" id="GO:0004553">
    <property type="term" value="F:hydrolase activity, hydrolyzing O-glycosyl compounds"/>
    <property type="evidence" value="ECO:0007669"/>
    <property type="project" value="InterPro"/>
</dbReference>
<dbReference type="EC" id="2.4.1.18" evidence="10"/>
<dbReference type="SUPFAM" id="SSF51445">
    <property type="entry name" value="(Trans)glycosidases"/>
    <property type="match status" value="1"/>
</dbReference>
<dbReference type="SUPFAM" id="SSF51011">
    <property type="entry name" value="Glycosyl hydrolase domain"/>
    <property type="match status" value="1"/>
</dbReference>
<dbReference type="InterPro" id="IPR014756">
    <property type="entry name" value="Ig_E-set"/>
</dbReference>
<comment type="subunit">
    <text evidence="10">Monomer.</text>
</comment>
<dbReference type="InterPro" id="IPR013783">
    <property type="entry name" value="Ig-like_fold"/>
</dbReference>
<keyword evidence="8 10" id="KW-0320">Glycogen biosynthesis</keyword>
<accession>A0A2R6Y5E1</accession>
<dbReference type="GO" id="GO:0003844">
    <property type="term" value="F:1,4-alpha-glucan branching enzyme activity"/>
    <property type="evidence" value="ECO:0007669"/>
    <property type="project" value="UniProtKB-UniRule"/>
</dbReference>
<organism evidence="13 14">
    <name type="scientific">Candidatus Carbonibacillus altaicus</name>
    <dbReference type="NCBI Taxonomy" id="2163959"/>
    <lineage>
        <taxon>Bacteria</taxon>
        <taxon>Bacillati</taxon>
        <taxon>Bacillota</taxon>
        <taxon>Bacilli</taxon>
        <taxon>Bacillales</taxon>
        <taxon>Candidatus Carbonibacillus</taxon>
    </lineage>
</organism>
<evidence type="ECO:0000256" key="9">
    <source>
        <dbReference type="ARBA" id="ARBA00023277"/>
    </source>
</evidence>
<comment type="catalytic activity">
    <reaction evidence="1 10">
        <text>Transfers a segment of a (1-&gt;4)-alpha-D-glucan chain to a primary hydroxy group in a similar glucan chain.</text>
        <dbReference type="EC" id="2.4.1.18"/>
    </reaction>
</comment>
<dbReference type="InterPro" id="IPR006047">
    <property type="entry name" value="GH13_cat_dom"/>
</dbReference>
<evidence type="ECO:0000256" key="7">
    <source>
        <dbReference type="ARBA" id="ARBA00022679"/>
    </source>
</evidence>
<evidence type="ECO:0000256" key="10">
    <source>
        <dbReference type="HAMAP-Rule" id="MF_00685"/>
    </source>
</evidence>
<evidence type="ECO:0000313" key="13">
    <source>
        <dbReference type="EMBL" id="PTQ57896.1"/>
    </source>
</evidence>
<sequence>MQPSTFDLYLFHEGTLFFAYKTFGAHFIEKDGVFGVRFVVWAPHARGVSVVGDFNAWDAEKAPLTRLPSGVWYGWVPGVEEGARYKYAVLTAEDRLVLKADPFSFAAELKPKTASMITDLRRLQSYPWGDARWLKKRSAGAVPWERPIAIYEVHLASWRKHEDGRYFSYRELAETLIPYVKSMGFTHLELMPIMEHPYDRSWGYQITGYYAPTSRFGNPLELMYFIDRAHQAGIGVILDWVPGHFVRDEHGLARWDGTPLYEYQETWRAEHPGWGTLAFDLGRPEVKSFLISNALYYFDLFHIDGLRIDAVSAMIYRDYGREYGGWVPNQYGGREDLEGIDFLKTLNHTVFQYFPHALMIAEESSAFPLVTYPPEVGGLGFNFKWNMGWMNDMLRYIQLQPEERRHHHDLITFSLHYAFSENFVLPLSHDEVVYGKRSLLEKIPGTDEEKFATLRAFFLYMYAHPGKKLMFMGSEFAQRDEWYDEGALHDHLLDEVSHAQFHRFVRDLQKWYKRYPALWQDDRSFHGFSWIDADNRAQSIIVFARMAPAQGGLSGKITGEMTGDHSVSLASVPAVPLTEEDVMVVLVNFSRESYKGYRIGVPYDGIYEEVMNTDKRIYGGKNRQNRGKLHTERVAWHGREASLVLTVPPLAALSLVWKGEA</sequence>
<dbReference type="CDD" id="cd02855">
    <property type="entry name" value="E_set_GBE_prok_N"/>
    <property type="match status" value="1"/>
</dbReference>
<dbReference type="Pfam" id="PF00128">
    <property type="entry name" value="Alpha-amylase"/>
    <property type="match status" value="1"/>
</dbReference>
<dbReference type="HAMAP" id="MF_00685">
    <property type="entry name" value="GlgB"/>
    <property type="match status" value="1"/>
</dbReference>
<dbReference type="NCBIfam" id="TIGR01515">
    <property type="entry name" value="branching_enzym"/>
    <property type="match status" value="1"/>
</dbReference>
<dbReference type="PANTHER" id="PTHR43651">
    <property type="entry name" value="1,4-ALPHA-GLUCAN-BRANCHING ENZYME"/>
    <property type="match status" value="1"/>
</dbReference>
<dbReference type="InterPro" id="IPR006048">
    <property type="entry name" value="A-amylase/branching_C"/>
</dbReference>
<dbReference type="GO" id="GO:0005829">
    <property type="term" value="C:cytosol"/>
    <property type="evidence" value="ECO:0007669"/>
    <property type="project" value="TreeGrafter"/>
</dbReference>
<dbReference type="InterPro" id="IPR017853">
    <property type="entry name" value="GH"/>
</dbReference>
<evidence type="ECO:0000256" key="11">
    <source>
        <dbReference type="PIRSR" id="PIRSR000463-1"/>
    </source>
</evidence>
<proteinExistence type="inferred from homology"/>
<keyword evidence="7 10" id="KW-0808">Transferase</keyword>
<keyword evidence="9 10" id="KW-0119">Carbohydrate metabolism</keyword>
<evidence type="ECO:0000256" key="8">
    <source>
        <dbReference type="ARBA" id="ARBA00023056"/>
    </source>
</evidence>
<name>A0A2R6Y5E1_9BACL</name>
<dbReference type="SUPFAM" id="SSF81296">
    <property type="entry name" value="E set domains"/>
    <property type="match status" value="1"/>
</dbReference>
<dbReference type="InterPro" id="IPR037439">
    <property type="entry name" value="Branching_enzy"/>
</dbReference>
<dbReference type="EMBL" id="PEBX01000001">
    <property type="protein sequence ID" value="PTQ57896.1"/>
    <property type="molecule type" value="Genomic_DNA"/>
</dbReference>
<dbReference type="FunFam" id="3.20.20.80:FF:000003">
    <property type="entry name" value="1,4-alpha-glucan branching enzyme GlgB"/>
    <property type="match status" value="1"/>
</dbReference>